<dbReference type="AlphaFoldDB" id="A0A345XJU6"/>
<proteinExistence type="predicted"/>
<dbReference type="Proteomes" id="UP000254425">
    <property type="component" value="Chromosome"/>
</dbReference>
<sequence length="291" mass="31090">MTPLSAAARRELDERTDREIDRARLRRADNGFFGAARNAETVSAAAGYTVAVWWRQMTKSFMFTTLAGLGTLARDYASRDADRELLGAFQTVYQVIGDDLDNAAPEFSAVAPTGPAGIHYVWWDDTIVAPLAAHVPEPDRDAAAAVPEPIRALLANMDRLAADPLGAAVQLRVVETIALDIAVGFRRMYGKVLVDGERVFGSNDQFAWIDAHIKAETVHAAQVSDDETGMTGLVTDEAQAAEFVRLVEEYARHWSAALECFADCLTGTGTGTGRTGGASSGETVAAAPAAS</sequence>
<gene>
    <name evidence="2" type="ORF">DVA86_03895</name>
</gene>
<dbReference type="InterPro" id="IPR045776">
    <property type="entry name" value="DUF6202"/>
</dbReference>
<organism evidence="2 3">
    <name type="scientific">Streptomyces armeniacus</name>
    <dbReference type="NCBI Taxonomy" id="83291"/>
    <lineage>
        <taxon>Bacteria</taxon>
        <taxon>Bacillati</taxon>
        <taxon>Actinomycetota</taxon>
        <taxon>Actinomycetes</taxon>
        <taxon>Kitasatosporales</taxon>
        <taxon>Streptomycetaceae</taxon>
        <taxon>Streptomyces</taxon>
    </lineage>
</organism>
<dbReference type="Pfam" id="PF19705">
    <property type="entry name" value="DUF6202"/>
    <property type="match status" value="1"/>
</dbReference>
<keyword evidence="3" id="KW-1185">Reference proteome</keyword>
<evidence type="ECO:0000313" key="2">
    <source>
        <dbReference type="EMBL" id="AXK31912.1"/>
    </source>
</evidence>
<reference evidence="2 3" key="1">
    <citation type="submission" date="2018-07" db="EMBL/GenBank/DDBJ databases">
        <title>Draft genome of the type strain Streptomyces armeniacus ATCC 15676.</title>
        <authorList>
            <person name="Labana P."/>
            <person name="Gosse J.T."/>
            <person name="Boddy C.N."/>
        </authorList>
    </citation>
    <scope>NUCLEOTIDE SEQUENCE [LARGE SCALE GENOMIC DNA]</scope>
    <source>
        <strain evidence="2 3">ATCC 15676</strain>
    </source>
</reference>
<name>A0A345XJU6_9ACTN</name>
<feature type="region of interest" description="Disordered" evidence="1">
    <location>
        <begin position="271"/>
        <end position="291"/>
    </location>
</feature>
<protein>
    <submittedName>
        <fullName evidence="2">Uncharacterized protein</fullName>
    </submittedName>
</protein>
<evidence type="ECO:0000256" key="1">
    <source>
        <dbReference type="SAM" id="MobiDB-lite"/>
    </source>
</evidence>
<dbReference type="EMBL" id="CP031320">
    <property type="protein sequence ID" value="AXK31912.1"/>
    <property type="molecule type" value="Genomic_DNA"/>
</dbReference>
<evidence type="ECO:0000313" key="3">
    <source>
        <dbReference type="Proteomes" id="UP000254425"/>
    </source>
</evidence>
<dbReference type="KEGG" id="sarm:DVA86_03895"/>
<accession>A0A345XJU6</accession>